<evidence type="ECO:0000313" key="2">
    <source>
        <dbReference type="Proteomes" id="UP000053711"/>
    </source>
</evidence>
<reference evidence="1 2" key="1">
    <citation type="journal article" date="2013" name="BMC Genomics">
        <title>Comparative genomics reveals distinct host-interacting traits of three major human-associated propionibacteria.</title>
        <authorList>
            <person name="Mak T.N."/>
            <person name="Schmid M."/>
            <person name="Brzuszkiewicz E."/>
            <person name="Zeng G."/>
            <person name="Meyer R."/>
            <person name="Sfanos K.S."/>
            <person name="Brinkmann V."/>
            <person name="Meyer T.F."/>
            <person name="Bruggemann H."/>
        </authorList>
    </citation>
    <scope>NUCLEOTIDE SEQUENCE [LARGE SCALE GENOMIC DNA]</scope>
    <source>
        <strain evidence="1 2">TM11</strain>
    </source>
</reference>
<dbReference type="EMBL" id="AOST01000053">
    <property type="protein sequence ID" value="ERF65494.1"/>
    <property type="molecule type" value="Genomic_DNA"/>
</dbReference>
<keyword evidence="1" id="KW-0808">Transferase</keyword>
<gene>
    <name evidence="1" type="ORF">H640_05918</name>
</gene>
<proteinExistence type="predicted"/>
<keyword evidence="2" id="KW-1185">Reference proteome</keyword>
<dbReference type="Proteomes" id="UP000053711">
    <property type="component" value="Unassembled WGS sequence"/>
</dbReference>
<evidence type="ECO:0000313" key="1">
    <source>
        <dbReference type="EMBL" id="ERF65494.1"/>
    </source>
</evidence>
<comment type="caution">
    <text evidence="1">The sequence shown here is derived from an EMBL/GenBank/DDBJ whole genome shotgun (WGS) entry which is preliminary data.</text>
</comment>
<keyword evidence="1" id="KW-0418">Kinase</keyword>
<organism evidence="1 2">
    <name type="scientific">Cutibacterium granulosum TM11</name>
    <dbReference type="NCBI Taxonomy" id="1292373"/>
    <lineage>
        <taxon>Bacteria</taxon>
        <taxon>Bacillati</taxon>
        <taxon>Actinomycetota</taxon>
        <taxon>Actinomycetes</taxon>
        <taxon>Propionibacteriales</taxon>
        <taxon>Propionibacteriaceae</taxon>
        <taxon>Cutibacterium</taxon>
    </lineage>
</organism>
<accession>A0ACB4UN78</accession>
<protein>
    <submittedName>
        <fullName evidence="1">Homoserine kinase</fullName>
    </submittedName>
</protein>
<sequence length="342" mass="35606">MSPETAPMDAPSQAGSPVVPGRGTGSHEVTVRVPATSANLGPGYDCLGLCLDLWDEVSVSVFDGRGVEIDVTGEGEHTIARDESHLVIATIRRALADLGHPDPRCGLMLHAHNRIAQSRGLGSSAAAIVAGLALGWGIARPGQPLDRDWALAVATQIEGHPDNAAPAIFGGAQLSWLDGDSASAADVISHASGARESISVSAVHHVDLEIDPRIHPVVFVPQRRVPTSAARAVMPHSVPHDDAVRQVLSACLLVTSLSHHPEHLMAATQDWLHQPFRRDLMPESADLIDQLRACGVPAVISGAGSTVLALGTTDQLAGVAGADTRDFAVHQVGFGAGVQLHA</sequence>
<name>A0ACB4UN78_9ACTN</name>